<comment type="subcellular location">
    <subcellularLocation>
        <location evidence="1">Mitochondrion inner membrane</location>
        <topology evidence="1">Single-pass membrane protein</topology>
    </subcellularLocation>
</comment>
<dbReference type="CDD" id="cd06530">
    <property type="entry name" value="S26_SPase_I"/>
    <property type="match status" value="1"/>
</dbReference>
<keyword evidence="10" id="KW-0472">Membrane</keyword>
<evidence type="ECO:0000256" key="11">
    <source>
        <dbReference type="PIRSR" id="PIRSR600223-1"/>
    </source>
</evidence>
<evidence type="ECO:0000256" key="10">
    <source>
        <dbReference type="ARBA" id="ARBA00023136"/>
    </source>
</evidence>
<dbReference type="GO" id="GO:0006465">
    <property type="term" value="P:signal peptide processing"/>
    <property type="evidence" value="ECO:0007669"/>
    <property type="project" value="InterPro"/>
</dbReference>
<dbReference type="Proteomes" id="UP000053110">
    <property type="component" value="Unassembled WGS sequence"/>
</dbReference>
<evidence type="ECO:0000256" key="3">
    <source>
        <dbReference type="ARBA" id="ARBA00013650"/>
    </source>
</evidence>
<comment type="similarity">
    <text evidence="2">Belongs to the peptidase S26 family. IMP2 subfamily.</text>
</comment>
<dbReference type="PRINTS" id="PR00727">
    <property type="entry name" value="LEADERPTASE"/>
</dbReference>
<keyword evidence="4" id="KW-0645">Protease</keyword>
<dbReference type="OrthoDB" id="9996127at2759"/>
<evidence type="ECO:0000256" key="1">
    <source>
        <dbReference type="ARBA" id="ARBA00004434"/>
    </source>
</evidence>
<proteinExistence type="inferred from homology"/>
<protein>
    <recommendedName>
        <fullName evidence="3">Mitochondrial inner membrane protease subunit 2</fullName>
    </recommendedName>
</protein>
<evidence type="ECO:0000313" key="14">
    <source>
        <dbReference type="EMBL" id="SUZ08337.1"/>
    </source>
</evidence>
<dbReference type="AlphaFoldDB" id="A0A061HLY8"/>
<dbReference type="InterPro" id="IPR036286">
    <property type="entry name" value="LexA/Signal_pep-like_sf"/>
</dbReference>
<reference evidence="14" key="3">
    <citation type="submission" date="2018-07" db="EMBL/GenBank/DDBJ databases">
        <authorList>
            <person name="Quirk P.G."/>
            <person name="Krulwich T.A."/>
        </authorList>
    </citation>
    <scope>NUCLEOTIDE SEQUENCE</scope>
    <source>
        <strain evidence="14">96224</strain>
    </source>
</reference>
<evidence type="ECO:0000313" key="15">
    <source>
        <dbReference type="Proteomes" id="UP000053110"/>
    </source>
</evidence>
<feature type="active site" evidence="11">
    <location>
        <position position="54"/>
    </location>
</feature>
<name>A0A061HLY8_BLUGR</name>
<feature type="active site" evidence="11">
    <location>
        <position position="103"/>
    </location>
</feature>
<keyword evidence="5" id="KW-0812">Transmembrane</keyword>
<keyword evidence="6" id="KW-0999">Mitochondrion inner membrane</keyword>
<feature type="non-terminal residue" evidence="14">
    <location>
        <position position="200"/>
    </location>
</feature>
<dbReference type="Gene3D" id="2.10.109.10">
    <property type="entry name" value="Umud Fragment, subunit A"/>
    <property type="match status" value="1"/>
</dbReference>
<keyword evidence="8" id="KW-1133">Transmembrane helix</keyword>
<dbReference type="PANTHER" id="PTHR46041:SF2">
    <property type="entry name" value="MITOCHONDRIAL INNER MEMBRANE PROTEASE SUBUNIT 2"/>
    <property type="match status" value="1"/>
</dbReference>
<evidence type="ECO:0000256" key="6">
    <source>
        <dbReference type="ARBA" id="ARBA00022792"/>
    </source>
</evidence>
<evidence type="ECO:0000256" key="5">
    <source>
        <dbReference type="ARBA" id="ARBA00022692"/>
    </source>
</evidence>
<sequence>MAQRKLFSRLAYLAKATHLIRDFAYWPFIAISWLPAMILFKSHIGEITPISGESMYPSFNANFNENLKKDVVWTKKWKPTVELKRGMVISIRNPYNPETLQIKRVIAIEGDTVSTRPPCPVPTVQVPQNHIWVEGDNVDTTKTLDSNTYGAIPLNLVQGQITHILLPFRRSGPVRWWEYKKSCRVSEGSGESAPGWFESV</sequence>
<evidence type="ECO:0000256" key="4">
    <source>
        <dbReference type="ARBA" id="ARBA00022670"/>
    </source>
</evidence>
<dbReference type="EMBL" id="UIGY01000018">
    <property type="protein sequence ID" value="SUZ08337.1"/>
    <property type="molecule type" value="Genomic_DNA"/>
</dbReference>
<keyword evidence="9" id="KW-0496">Mitochondrion</keyword>
<reference evidence="13" key="2">
    <citation type="submission" date="2013-01" db="EMBL/GenBank/DDBJ databases">
        <title>The wheat powdery mildew genome reveals unique evolution of an obligate biotroph.</title>
        <authorList>
            <person name="Oberhaensli S."/>
            <person name="Wicker T."/>
            <person name="Keller B."/>
        </authorList>
    </citation>
    <scope>NUCLEOTIDE SEQUENCE</scope>
    <source>
        <strain evidence="13">96224</strain>
    </source>
</reference>
<accession>A0A061HLY8</accession>
<evidence type="ECO:0000256" key="9">
    <source>
        <dbReference type="ARBA" id="ARBA00023128"/>
    </source>
</evidence>
<dbReference type="Pfam" id="PF10502">
    <property type="entry name" value="Peptidase_S26"/>
    <property type="match status" value="1"/>
</dbReference>
<reference evidence="15" key="1">
    <citation type="journal article" date="2013" name="Nat. Genet.">
        <title>The wheat powdery mildew genome shows the unique evolution of an obligate biotroph.</title>
        <authorList>
            <person name="Wicker T."/>
            <person name="Oberhaensli S."/>
            <person name="Parlange F."/>
            <person name="Buchmann J.P."/>
            <person name="Shatalina M."/>
            <person name="Roffler S."/>
            <person name="Ben-David R."/>
            <person name="Dolezel J."/>
            <person name="Simkova H."/>
            <person name="Schulze-Lefert P."/>
            <person name="Spanu P.D."/>
            <person name="Bruggmann R."/>
            <person name="Amselem J."/>
            <person name="Quesneville H."/>
            <person name="Ver Loren van Themaat E."/>
            <person name="Paape T."/>
            <person name="Shimizu K.K."/>
            <person name="Keller B."/>
        </authorList>
    </citation>
    <scope>NUCLEOTIDE SEQUENCE [LARGE SCALE GENOMIC DNA]</scope>
    <source>
        <strain evidence="15">96224</strain>
    </source>
</reference>
<dbReference type="GO" id="GO:0004252">
    <property type="term" value="F:serine-type endopeptidase activity"/>
    <property type="evidence" value="ECO:0007669"/>
    <property type="project" value="InterPro"/>
</dbReference>
<dbReference type="EMBL" id="KE374991">
    <property type="protein sequence ID" value="EPQ66684.1"/>
    <property type="molecule type" value="Genomic_DNA"/>
</dbReference>
<dbReference type="PANTHER" id="PTHR46041">
    <property type="entry name" value="MITOCHONDRIAL INNER MEMBRANE PROTEASE SUBUNIT 2"/>
    <property type="match status" value="1"/>
</dbReference>
<dbReference type="InterPro" id="IPR037730">
    <property type="entry name" value="IMP2"/>
</dbReference>
<dbReference type="GO" id="GO:0006627">
    <property type="term" value="P:protein processing involved in protein targeting to mitochondrion"/>
    <property type="evidence" value="ECO:0007669"/>
    <property type="project" value="InterPro"/>
</dbReference>
<evidence type="ECO:0000256" key="8">
    <source>
        <dbReference type="ARBA" id="ARBA00022989"/>
    </source>
</evidence>
<evidence type="ECO:0000256" key="7">
    <source>
        <dbReference type="ARBA" id="ARBA00022801"/>
    </source>
</evidence>
<dbReference type="GO" id="GO:0042720">
    <property type="term" value="C:mitochondrial inner membrane peptidase complex"/>
    <property type="evidence" value="ECO:0007669"/>
    <property type="project" value="InterPro"/>
</dbReference>
<evidence type="ECO:0000256" key="2">
    <source>
        <dbReference type="ARBA" id="ARBA00007066"/>
    </source>
</evidence>
<dbReference type="InterPro" id="IPR000223">
    <property type="entry name" value="Pept_S26A_signal_pept_1"/>
</dbReference>
<organism evidence="14">
    <name type="scientific">Blumeria graminis f. sp. tritici 96224</name>
    <dbReference type="NCBI Taxonomy" id="1268274"/>
    <lineage>
        <taxon>Eukaryota</taxon>
        <taxon>Fungi</taxon>
        <taxon>Dikarya</taxon>
        <taxon>Ascomycota</taxon>
        <taxon>Pezizomycotina</taxon>
        <taxon>Leotiomycetes</taxon>
        <taxon>Erysiphales</taxon>
        <taxon>Erysiphaceae</taxon>
        <taxon>Blumeria</taxon>
    </lineage>
</organism>
<keyword evidence="7" id="KW-0378">Hydrolase</keyword>
<feature type="domain" description="Peptidase S26" evidence="12">
    <location>
        <begin position="34"/>
        <end position="115"/>
    </location>
</feature>
<dbReference type="HOGENOM" id="CLU_028723_4_1_1"/>
<evidence type="ECO:0000259" key="12">
    <source>
        <dbReference type="Pfam" id="PF10502"/>
    </source>
</evidence>
<evidence type="ECO:0000313" key="13">
    <source>
        <dbReference type="EMBL" id="EPQ66684.1"/>
    </source>
</evidence>
<dbReference type="SUPFAM" id="SSF51306">
    <property type="entry name" value="LexA/Signal peptidase"/>
    <property type="match status" value="1"/>
</dbReference>
<dbReference type="InterPro" id="IPR019533">
    <property type="entry name" value="Peptidase_S26"/>
</dbReference>
<gene>
    <name evidence="13" type="ORF">BGT96224_4790</name>
    <name evidence="14" type="ORF">BGT96224V2_LOCUS1505</name>
</gene>